<dbReference type="InterPro" id="IPR035979">
    <property type="entry name" value="RBD_domain_sf"/>
</dbReference>
<evidence type="ECO:0000313" key="6">
    <source>
        <dbReference type="EMBL" id="KAJ2751301.1"/>
    </source>
</evidence>
<dbReference type="InterPro" id="IPR000504">
    <property type="entry name" value="RRM_dom"/>
</dbReference>
<feature type="region of interest" description="Disordered" evidence="4">
    <location>
        <begin position="571"/>
        <end position="599"/>
    </location>
</feature>
<evidence type="ECO:0000256" key="2">
    <source>
        <dbReference type="ARBA" id="ARBA00022884"/>
    </source>
</evidence>
<dbReference type="SUPFAM" id="SSF54928">
    <property type="entry name" value="RNA-binding domain, RBD"/>
    <property type="match status" value="2"/>
</dbReference>
<comment type="caution">
    <text evidence="6">The sequence shown here is derived from an EMBL/GenBank/DDBJ whole genome shotgun (WGS) entry which is preliminary data.</text>
</comment>
<feature type="region of interest" description="Disordered" evidence="4">
    <location>
        <begin position="21"/>
        <end position="58"/>
    </location>
</feature>
<feature type="compositionally biased region" description="Low complexity" evidence="4">
    <location>
        <begin position="233"/>
        <end position="242"/>
    </location>
</feature>
<reference evidence="6" key="1">
    <citation type="submission" date="2022-07" db="EMBL/GenBank/DDBJ databases">
        <title>Phylogenomic reconstructions and comparative analyses of Kickxellomycotina fungi.</title>
        <authorList>
            <person name="Reynolds N.K."/>
            <person name="Stajich J.E."/>
            <person name="Barry K."/>
            <person name="Grigoriev I.V."/>
            <person name="Crous P."/>
            <person name="Smith M.E."/>
        </authorList>
    </citation>
    <scope>NUCLEOTIDE SEQUENCE</scope>
    <source>
        <strain evidence="6">BCRC 34297</strain>
    </source>
</reference>
<feature type="region of interest" description="Disordered" evidence="4">
    <location>
        <begin position="613"/>
        <end position="636"/>
    </location>
</feature>
<dbReference type="PROSITE" id="PS50102">
    <property type="entry name" value="RRM"/>
    <property type="match status" value="2"/>
</dbReference>
<feature type="compositionally biased region" description="Basic and acidic residues" evidence="4">
    <location>
        <begin position="49"/>
        <end position="58"/>
    </location>
</feature>
<evidence type="ECO:0000256" key="4">
    <source>
        <dbReference type="SAM" id="MobiDB-lite"/>
    </source>
</evidence>
<dbReference type="SUPFAM" id="SSF63570">
    <property type="entry name" value="PABC (PABP) domain"/>
    <property type="match status" value="1"/>
</dbReference>
<dbReference type="Gene3D" id="3.30.70.330">
    <property type="match status" value="2"/>
</dbReference>
<feature type="compositionally biased region" description="Polar residues" evidence="4">
    <location>
        <begin position="250"/>
        <end position="273"/>
    </location>
</feature>
<dbReference type="AlphaFoldDB" id="A0A9W8GSG9"/>
<keyword evidence="7" id="KW-1185">Reference proteome</keyword>
<dbReference type="EMBL" id="JANBUH010000420">
    <property type="protein sequence ID" value="KAJ2751301.1"/>
    <property type="molecule type" value="Genomic_DNA"/>
</dbReference>
<feature type="domain" description="RRM" evidence="5">
    <location>
        <begin position="153"/>
        <end position="230"/>
    </location>
</feature>
<dbReference type="OrthoDB" id="6159137at2759"/>
<dbReference type="Gene3D" id="1.10.1900.10">
    <property type="entry name" value="c-terminal domain of poly(a) binding protein"/>
    <property type="match status" value="1"/>
</dbReference>
<keyword evidence="2 3" id="KW-0694">RNA-binding</keyword>
<sequence>MVSYTDLSPIKQPAVPVAVGLNDPLPEQLPSPVRTKSRKDSGAHGGRGAAERNDPDEWRRGWEQMHSKMLYFKGVTEDALPELQHLFKTYRGIRLNVDPHESLEITGNVEFRNIYDTERAMVVLNNKRLQKDAGTLILSPLSNAELGPPLNGGYICIKHIPDDATELSLYDLLRPSGPLYSCSFPTTTSGQRKGMAHACYVDLTSANAAIEQLNFSEYQGNTISMQLSRPPRQSRASTSGSSHSRDSNGAPKSSATAPSAQTQQPRSNTQVVESENRGGDCTAPAPQTFSSPTRPSPHSPSSASAISVAYQQQQQPSRGATSPTGAADGPGSGLGGVIVPGKLFVTNLHPTVSHKELFALFKKYGYIQSARVSIDPATKKSRGHAIVQFSDPTAALDALKECQGADIKGRKITMYQYEHVNKSMPPSLSPRAASSAQEYDASQANNAPLLSVAVSEAATESATETPIMTIQANSVPFPRSNSVASSHPADPLLDPVMMRNLSDTSRTEILTQKLISEIASNPAVDVRDASRIVDSFIKRPLEDVLALLSDPGLLASEWDLEQRASLLMPYSSSTGASTSQGSSPTKQSAGPSSQTARDTMGVLSSQLYKASVSNNYGGDNGDQPEARRNESGGIRVQDYNTETEEYIELLLSKPENERKKKLGSKLFPLIKGMGYKESTKLTVWILDHMSHDVRTMAYTLNDSTKLRDIVNEAQQALGVPK</sequence>
<feature type="domain" description="RRM" evidence="5">
    <location>
        <begin position="341"/>
        <end position="419"/>
    </location>
</feature>
<dbReference type="Pfam" id="PF00076">
    <property type="entry name" value="RRM_1"/>
    <property type="match status" value="2"/>
</dbReference>
<dbReference type="Pfam" id="PF00658">
    <property type="entry name" value="MLLE"/>
    <property type="match status" value="1"/>
</dbReference>
<organism evidence="6 7">
    <name type="scientific">Coemansia pectinata</name>
    <dbReference type="NCBI Taxonomy" id="1052879"/>
    <lineage>
        <taxon>Eukaryota</taxon>
        <taxon>Fungi</taxon>
        <taxon>Fungi incertae sedis</taxon>
        <taxon>Zoopagomycota</taxon>
        <taxon>Kickxellomycotina</taxon>
        <taxon>Kickxellomycetes</taxon>
        <taxon>Kickxellales</taxon>
        <taxon>Kickxellaceae</taxon>
        <taxon>Coemansia</taxon>
    </lineage>
</organism>
<evidence type="ECO:0000256" key="1">
    <source>
        <dbReference type="ARBA" id="ARBA00008557"/>
    </source>
</evidence>
<evidence type="ECO:0000259" key="5">
    <source>
        <dbReference type="PROSITE" id="PS50102"/>
    </source>
</evidence>
<dbReference type="SMART" id="SM00360">
    <property type="entry name" value="RRM"/>
    <property type="match status" value="2"/>
</dbReference>
<feature type="compositionally biased region" description="Low complexity" evidence="4">
    <location>
        <begin position="571"/>
        <end position="583"/>
    </location>
</feature>
<dbReference type="PANTHER" id="PTHR48027">
    <property type="entry name" value="HETEROGENEOUS NUCLEAR RIBONUCLEOPROTEIN 87F-RELATED"/>
    <property type="match status" value="1"/>
</dbReference>
<feature type="compositionally biased region" description="Polar residues" evidence="4">
    <location>
        <begin position="584"/>
        <end position="599"/>
    </location>
</feature>
<feature type="compositionally biased region" description="Polar residues" evidence="4">
    <location>
        <begin position="310"/>
        <end position="324"/>
    </location>
</feature>
<dbReference type="CDD" id="cd00590">
    <property type="entry name" value="RRM_SF"/>
    <property type="match status" value="3"/>
</dbReference>
<accession>A0A9W8GSG9</accession>
<dbReference type="InterPro" id="IPR052462">
    <property type="entry name" value="SLIRP/GR-RBP-like"/>
</dbReference>
<protein>
    <recommendedName>
        <fullName evidence="5">RRM domain-containing protein</fullName>
    </recommendedName>
</protein>
<name>A0A9W8GSG9_9FUNG</name>
<dbReference type="InterPro" id="IPR012677">
    <property type="entry name" value="Nucleotide-bd_a/b_plait_sf"/>
</dbReference>
<proteinExistence type="inferred from homology"/>
<feature type="compositionally biased region" description="Low complexity" evidence="4">
    <location>
        <begin position="299"/>
        <end position="309"/>
    </location>
</feature>
<evidence type="ECO:0000313" key="7">
    <source>
        <dbReference type="Proteomes" id="UP001140011"/>
    </source>
</evidence>
<dbReference type="Proteomes" id="UP001140011">
    <property type="component" value="Unassembled WGS sequence"/>
</dbReference>
<gene>
    <name evidence="6" type="ORF">GGI19_004569</name>
</gene>
<dbReference type="InterPro" id="IPR002004">
    <property type="entry name" value="PABP_HYD_C"/>
</dbReference>
<comment type="similarity">
    <text evidence="1">Belongs to the polyadenylate-binding protein type-1 family.</text>
</comment>
<evidence type="ECO:0000256" key="3">
    <source>
        <dbReference type="PROSITE-ProRule" id="PRU00176"/>
    </source>
</evidence>
<dbReference type="GO" id="GO:0003723">
    <property type="term" value="F:RNA binding"/>
    <property type="evidence" value="ECO:0007669"/>
    <property type="project" value="UniProtKB-UniRule"/>
</dbReference>
<feature type="region of interest" description="Disordered" evidence="4">
    <location>
        <begin position="225"/>
        <end position="333"/>
    </location>
</feature>
<dbReference type="InterPro" id="IPR036053">
    <property type="entry name" value="PABP-dom"/>
</dbReference>